<evidence type="ECO:0000313" key="14">
    <source>
        <dbReference type="Proteomes" id="UP000188268"/>
    </source>
</evidence>
<dbReference type="STRING" id="210143.A0A1R3IW65"/>
<keyword evidence="14" id="KW-1185">Reference proteome</keyword>
<comment type="caution">
    <text evidence="13">The sequence shown here is derived from an EMBL/GenBank/DDBJ whole genome shotgun (WGS) entry which is preliminary data.</text>
</comment>
<dbReference type="PANTHER" id="PTHR11771">
    <property type="entry name" value="LIPOXYGENASE"/>
    <property type="match status" value="1"/>
</dbReference>
<dbReference type="Gene3D" id="2.60.60.20">
    <property type="entry name" value="PLAT/LH2 domain"/>
    <property type="match status" value="1"/>
</dbReference>
<keyword evidence="8" id="KW-0443">Lipid metabolism</keyword>
<dbReference type="Gramene" id="OMO86804">
    <property type="protein sequence ID" value="OMO86804"/>
    <property type="gene ID" value="CCACVL1_09451"/>
</dbReference>
<evidence type="ECO:0000313" key="13">
    <source>
        <dbReference type="EMBL" id="OMO86804.1"/>
    </source>
</evidence>
<sequence>MKGKINLPTKIIKFKLKFEVEKQFGTPGAFVIENEDKHEFFLKSATLQYIVPERKHESFHFKCNSWVYPLDKTGVKRIFFLNQLYLPSKTPPGLVELRKKEVEKLRGKRLKDEIKPWDRVYDYDYYNDLGDPDNGREYARPVLGGHQFPYPRRLKTGRPACQHDESAECRPAGCFQVYVPPDERLSHEKQEEVINNLADALIHFITGKPRSESHRDTSKFDSPEEIFDFFSDKEVRELEGWVMQKLQKLVPTDILNQVVATTETSRNLVNSQLPSIIAEDKYAWLYDGEFGRQMLAGTNPVRIRLLKDYSEIERTNWPNDDTGKTIQEVRKGRIQEGRSKILNVSSGCAGVDR</sequence>
<dbReference type="PROSITE" id="PS51393">
    <property type="entry name" value="LIPOXYGENASE_3"/>
    <property type="match status" value="1"/>
</dbReference>
<evidence type="ECO:0000256" key="2">
    <source>
        <dbReference type="ARBA" id="ARBA00022516"/>
    </source>
</evidence>
<dbReference type="EMBL" id="AWWV01009389">
    <property type="protein sequence ID" value="OMO86804.1"/>
    <property type="molecule type" value="Genomic_DNA"/>
</dbReference>
<accession>A0A1R3IW65</accession>
<dbReference type="GO" id="GO:0006633">
    <property type="term" value="P:fatty acid biosynthetic process"/>
    <property type="evidence" value="ECO:0007669"/>
    <property type="project" value="UniProtKB-KW"/>
</dbReference>
<keyword evidence="4" id="KW-0925">Oxylipin biosynthesis</keyword>
<dbReference type="GO" id="GO:0034440">
    <property type="term" value="P:lipid oxidation"/>
    <property type="evidence" value="ECO:0007669"/>
    <property type="project" value="InterPro"/>
</dbReference>
<evidence type="ECO:0000256" key="1">
    <source>
        <dbReference type="ARBA" id="ARBA00009419"/>
    </source>
</evidence>
<evidence type="ECO:0000256" key="10">
    <source>
        <dbReference type="PROSITE-ProRule" id="PRU00152"/>
    </source>
</evidence>
<keyword evidence="5" id="KW-0276">Fatty acid metabolism</keyword>
<dbReference type="InterPro" id="IPR001024">
    <property type="entry name" value="PLAT/LH2_dom"/>
</dbReference>
<dbReference type="Gene3D" id="4.10.372.10">
    <property type="entry name" value="Lipoxygenase-1, Domain 3"/>
    <property type="match status" value="1"/>
</dbReference>
<dbReference type="InterPro" id="IPR001246">
    <property type="entry name" value="LipOase_plant"/>
</dbReference>
<dbReference type="SUPFAM" id="SSF49723">
    <property type="entry name" value="Lipase/lipooxygenase domain (PLAT/LH2 domain)"/>
    <property type="match status" value="1"/>
</dbReference>
<dbReference type="InterPro" id="IPR013819">
    <property type="entry name" value="LipOase_C"/>
</dbReference>
<dbReference type="PRINTS" id="PR00468">
    <property type="entry name" value="PLTLPOXGNASE"/>
</dbReference>
<dbReference type="InterPro" id="IPR000907">
    <property type="entry name" value="LipOase"/>
</dbReference>
<dbReference type="GO" id="GO:0016702">
    <property type="term" value="F:oxidoreductase activity, acting on single donors with incorporation of molecular oxygen, incorporation of two atoms of oxygen"/>
    <property type="evidence" value="ECO:0007669"/>
    <property type="project" value="InterPro"/>
</dbReference>
<dbReference type="GO" id="GO:0031408">
    <property type="term" value="P:oxylipin biosynthetic process"/>
    <property type="evidence" value="ECO:0007669"/>
    <property type="project" value="UniProtKB-KW"/>
</dbReference>
<keyword evidence="3" id="KW-0479">Metal-binding</keyword>
<name>A0A1R3IW65_COCAP</name>
<comment type="caution">
    <text evidence="10">Lacks conserved residue(s) required for the propagation of feature annotation.</text>
</comment>
<reference evidence="13 14" key="1">
    <citation type="submission" date="2013-09" db="EMBL/GenBank/DDBJ databases">
        <title>Corchorus capsularis genome sequencing.</title>
        <authorList>
            <person name="Alam M."/>
            <person name="Haque M.S."/>
            <person name="Islam M.S."/>
            <person name="Emdad E.M."/>
            <person name="Islam M.M."/>
            <person name="Ahmed B."/>
            <person name="Halim A."/>
            <person name="Hossen Q.M.M."/>
            <person name="Hossain M.Z."/>
            <person name="Ahmed R."/>
            <person name="Khan M.M."/>
            <person name="Islam R."/>
            <person name="Rashid M.M."/>
            <person name="Khan S.A."/>
            <person name="Rahman M.S."/>
            <person name="Alam M."/>
        </authorList>
    </citation>
    <scope>NUCLEOTIDE SEQUENCE [LARGE SCALE GENOMIC DNA]</scope>
    <source>
        <strain evidence="14">cv. CVL-1</strain>
        <tissue evidence="13">Whole seedling</tissue>
    </source>
</reference>
<dbReference type="Gene3D" id="4.10.375.10">
    <property type="entry name" value="Lipoxygenase-1, Domain 2"/>
    <property type="match status" value="1"/>
</dbReference>
<feature type="domain" description="PLAT" evidence="11">
    <location>
        <begin position="1"/>
        <end position="81"/>
    </location>
</feature>
<proteinExistence type="inferred from homology"/>
<gene>
    <name evidence="13" type="ORF">CCACVL1_09451</name>
</gene>
<evidence type="ECO:0000256" key="8">
    <source>
        <dbReference type="ARBA" id="ARBA00023098"/>
    </source>
</evidence>
<feature type="domain" description="Lipoxygenase" evidence="12">
    <location>
        <begin position="84"/>
        <end position="306"/>
    </location>
</feature>
<evidence type="ECO:0000256" key="3">
    <source>
        <dbReference type="ARBA" id="ARBA00022723"/>
    </source>
</evidence>
<dbReference type="GO" id="GO:0046872">
    <property type="term" value="F:metal ion binding"/>
    <property type="evidence" value="ECO:0007669"/>
    <property type="project" value="UniProtKB-KW"/>
</dbReference>
<evidence type="ECO:0000256" key="4">
    <source>
        <dbReference type="ARBA" id="ARBA00022767"/>
    </source>
</evidence>
<dbReference type="OrthoDB" id="407298at2759"/>
<dbReference type="Pfam" id="PF00305">
    <property type="entry name" value="Lipoxygenase"/>
    <property type="match status" value="1"/>
</dbReference>
<dbReference type="OMA" id="REWHRAY"/>
<keyword evidence="2" id="KW-0444">Lipid biosynthesis</keyword>
<evidence type="ECO:0000256" key="7">
    <source>
        <dbReference type="ARBA" id="ARBA00023002"/>
    </source>
</evidence>
<dbReference type="PROSITE" id="PS50095">
    <property type="entry name" value="PLAT"/>
    <property type="match status" value="1"/>
</dbReference>
<keyword evidence="9" id="KW-0275">Fatty acid biosynthesis</keyword>
<dbReference type="AlphaFoldDB" id="A0A1R3IW65"/>
<protein>
    <submittedName>
        <fullName evidence="13">Lipoxygenase</fullName>
    </submittedName>
</protein>
<keyword evidence="6" id="KW-0223">Dioxygenase</keyword>
<comment type="similarity">
    <text evidence="1">Belongs to the lipoxygenase family.</text>
</comment>
<dbReference type="InterPro" id="IPR027433">
    <property type="entry name" value="Lipoxygenase_dom_3"/>
</dbReference>
<dbReference type="InterPro" id="IPR036392">
    <property type="entry name" value="PLAT/LH2_dom_sf"/>
</dbReference>
<dbReference type="Pfam" id="PF01477">
    <property type="entry name" value="PLAT"/>
    <property type="match status" value="1"/>
</dbReference>
<evidence type="ECO:0000259" key="12">
    <source>
        <dbReference type="PROSITE" id="PS51393"/>
    </source>
</evidence>
<evidence type="ECO:0000259" key="11">
    <source>
        <dbReference type="PROSITE" id="PS50095"/>
    </source>
</evidence>
<organism evidence="13 14">
    <name type="scientific">Corchorus capsularis</name>
    <name type="common">Jute</name>
    <dbReference type="NCBI Taxonomy" id="210143"/>
    <lineage>
        <taxon>Eukaryota</taxon>
        <taxon>Viridiplantae</taxon>
        <taxon>Streptophyta</taxon>
        <taxon>Embryophyta</taxon>
        <taxon>Tracheophyta</taxon>
        <taxon>Spermatophyta</taxon>
        <taxon>Magnoliopsida</taxon>
        <taxon>eudicotyledons</taxon>
        <taxon>Gunneridae</taxon>
        <taxon>Pentapetalae</taxon>
        <taxon>rosids</taxon>
        <taxon>malvids</taxon>
        <taxon>Malvales</taxon>
        <taxon>Malvaceae</taxon>
        <taxon>Grewioideae</taxon>
        <taxon>Apeibeae</taxon>
        <taxon>Corchorus</taxon>
    </lineage>
</organism>
<evidence type="ECO:0000256" key="5">
    <source>
        <dbReference type="ARBA" id="ARBA00022832"/>
    </source>
</evidence>
<keyword evidence="7" id="KW-0560">Oxidoreductase</keyword>
<dbReference type="Proteomes" id="UP000188268">
    <property type="component" value="Unassembled WGS sequence"/>
</dbReference>
<dbReference type="InterPro" id="IPR036226">
    <property type="entry name" value="LipOase_C_sf"/>
</dbReference>
<evidence type="ECO:0000256" key="6">
    <source>
        <dbReference type="ARBA" id="ARBA00022964"/>
    </source>
</evidence>
<evidence type="ECO:0000256" key="9">
    <source>
        <dbReference type="ARBA" id="ARBA00023160"/>
    </source>
</evidence>
<dbReference type="SUPFAM" id="SSF48484">
    <property type="entry name" value="Lipoxigenase"/>
    <property type="match status" value="1"/>
</dbReference>